<comment type="caution">
    <text evidence="2">The sequence shown here is derived from an EMBL/GenBank/DDBJ whole genome shotgun (WGS) entry which is preliminary data.</text>
</comment>
<evidence type="ECO:0000256" key="1">
    <source>
        <dbReference type="SAM" id="MobiDB-lite"/>
    </source>
</evidence>
<dbReference type="EMBL" id="CAMAPE010000014">
    <property type="protein sequence ID" value="CAH9081145.1"/>
    <property type="molecule type" value="Genomic_DNA"/>
</dbReference>
<feature type="compositionally biased region" description="Polar residues" evidence="1">
    <location>
        <begin position="11"/>
        <end position="23"/>
    </location>
</feature>
<reference evidence="2" key="1">
    <citation type="submission" date="2022-07" db="EMBL/GenBank/DDBJ databases">
        <authorList>
            <person name="Macas J."/>
            <person name="Novak P."/>
            <person name="Neumann P."/>
        </authorList>
    </citation>
    <scope>NUCLEOTIDE SEQUENCE</scope>
</reference>
<dbReference type="AlphaFoldDB" id="A0A9P0YZD4"/>
<gene>
    <name evidence="2" type="ORF">CEURO_LOCUS7783</name>
</gene>
<feature type="region of interest" description="Disordered" evidence="1">
    <location>
        <begin position="1"/>
        <end position="23"/>
    </location>
</feature>
<sequence length="171" mass="19146">MSAGTARSMKINRQLSTTKKKSGQTMDQYLREIKVAADSLALINSPVIDKDLIEYALLGLGPEFESILGGLAYVPPTFTFDKLGPILDLQERRLQYMCGTAVSSSGFCSHWTGFLQCSSPSAAALPWTRRYTNPWRSQWTWPALPSAGSSGPWQRVWLPWYSWTSAFSTWI</sequence>
<organism evidence="2 3">
    <name type="scientific">Cuscuta europaea</name>
    <name type="common">European dodder</name>
    <dbReference type="NCBI Taxonomy" id="41803"/>
    <lineage>
        <taxon>Eukaryota</taxon>
        <taxon>Viridiplantae</taxon>
        <taxon>Streptophyta</taxon>
        <taxon>Embryophyta</taxon>
        <taxon>Tracheophyta</taxon>
        <taxon>Spermatophyta</taxon>
        <taxon>Magnoliopsida</taxon>
        <taxon>eudicotyledons</taxon>
        <taxon>Gunneridae</taxon>
        <taxon>Pentapetalae</taxon>
        <taxon>asterids</taxon>
        <taxon>lamiids</taxon>
        <taxon>Solanales</taxon>
        <taxon>Convolvulaceae</taxon>
        <taxon>Cuscuteae</taxon>
        <taxon>Cuscuta</taxon>
        <taxon>Cuscuta subgen. Cuscuta</taxon>
    </lineage>
</organism>
<evidence type="ECO:0000313" key="3">
    <source>
        <dbReference type="Proteomes" id="UP001152484"/>
    </source>
</evidence>
<dbReference type="PANTHER" id="PTHR47481">
    <property type="match status" value="1"/>
</dbReference>
<protein>
    <submittedName>
        <fullName evidence="2">Uncharacterized protein</fullName>
    </submittedName>
</protein>
<dbReference type="PANTHER" id="PTHR47481:SF31">
    <property type="entry name" value="OS01G0873500 PROTEIN"/>
    <property type="match status" value="1"/>
</dbReference>
<accession>A0A9P0YZD4</accession>
<keyword evidence="3" id="KW-1185">Reference proteome</keyword>
<dbReference type="Proteomes" id="UP001152484">
    <property type="component" value="Unassembled WGS sequence"/>
</dbReference>
<proteinExistence type="predicted"/>
<evidence type="ECO:0000313" key="2">
    <source>
        <dbReference type="EMBL" id="CAH9081145.1"/>
    </source>
</evidence>
<name>A0A9P0YZD4_CUSEU</name>
<dbReference type="OrthoDB" id="913062at2759"/>